<reference evidence="1 2" key="1">
    <citation type="submission" date="2019-09" db="EMBL/GenBank/DDBJ databases">
        <authorList>
            <person name="Ou C."/>
        </authorList>
    </citation>
    <scope>NUCLEOTIDE SEQUENCE [LARGE SCALE GENOMIC DNA]</scope>
    <source>
        <strain evidence="1">S2</strain>
        <tissue evidence="1">Leaf</tissue>
    </source>
</reference>
<keyword evidence="2" id="KW-1185">Reference proteome</keyword>
<dbReference type="Proteomes" id="UP000327157">
    <property type="component" value="Chromosome 4"/>
</dbReference>
<name>A0A5N5H3V7_9ROSA</name>
<evidence type="ECO:0000313" key="2">
    <source>
        <dbReference type="Proteomes" id="UP000327157"/>
    </source>
</evidence>
<evidence type="ECO:0000313" key="1">
    <source>
        <dbReference type="EMBL" id="KAB2621353.1"/>
    </source>
</evidence>
<comment type="caution">
    <text evidence="1">The sequence shown here is derived from an EMBL/GenBank/DDBJ whole genome shotgun (WGS) entry which is preliminary data.</text>
</comment>
<reference evidence="1 2" key="3">
    <citation type="submission" date="2019-11" db="EMBL/GenBank/DDBJ databases">
        <title>A de novo genome assembly of a pear dwarfing rootstock.</title>
        <authorList>
            <person name="Wang F."/>
            <person name="Wang J."/>
            <person name="Li S."/>
            <person name="Zhang Y."/>
            <person name="Fang M."/>
            <person name="Ma L."/>
            <person name="Zhao Y."/>
            <person name="Jiang S."/>
        </authorList>
    </citation>
    <scope>NUCLEOTIDE SEQUENCE [LARGE SCALE GENOMIC DNA]</scope>
    <source>
        <strain evidence="1">S2</strain>
        <tissue evidence="1">Leaf</tissue>
    </source>
</reference>
<sequence length="146" mass="15903">MSIVNSQFSVRLVTSNFVLMEIVNALKAPRTLLQLMRRLTWQIKCVSLLLRASAEVEAEDKTVDTKLCLRDVDCEYVITCPPGGLKLCNTITRECICIGGQTGPPPSVEAPNSAVAVEGPVTLIADTEWKAKELKRASELSVSSPN</sequence>
<reference evidence="2" key="2">
    <citation type="submission" date="2019-10" db="EMBL/GenBank/DDBJ databases">
        <title>A de novo genome assembly of a pear dwarfing rootstock.</title>
        <authorList>
            <person name="Wang F."/>
            <person name="Wang J."/>
            <person name="Li S."/>
            <person name="Zhang Y."/>
            <person name="Fang M."/>
            <person name="Ma L."/>
            <person name="Zhao Y."/>
            <person name="Jiang S."/>
        </authorList>
    </citation>
    <scope>NUCLEOTIDE SEQUENCE [LARGE SCALE GENOMIC DNA]</scope>
</reference>
<dbReference type="AlphaFoldDB" id="A0A5N5H3V7"/>
<dbReference type="EMBL" id="SMOL01000231">
    <property type="protein sequence ID" value="KAB2621353.1"/>
    <property type="molecule type" value="Genomic_DNA"/>
</dbReference>
<accession>A0A5N5H3V7</accession>
<gene>
    <name evidence="1" type="ORF">D8674_023535</name>
</gene>
<proteinExistence type="predicted"/>
<organism evidence="1 2">
    <name type="scientific">Pyrus ussuriensis x Pyrus communis</name>
    <dbReference type="NCBI Taxonomy" id="2448454"/>
    <lineage>
        <taxon>Eukaryota</taxon>
        <taxon>Viridiplantae</taxon>
        <taxon>Streptophyta</taxon>
        <taxon>Embryophyta</taxon>
        <taxon>Tracheophyta</taxon>
        <taxon>Spermatophyta</taxon>
        <taxon>Magnoliopsida</taxon>
        <taxon>eudicotyledons</taxon>
        <taxon>Gunneridae</taxon>
        <taxon>Pentapetalae</taxon>
        <taxon>rosids</taxon>
        <taxon>fabids</taxon>
        <taxon>Rosales</taxon>
        <taxon>Rosaceae</taxon>
        <taxon>Amygdaloideae</taxon>
        <taxon>Maleae</taxon>
        <taxon>Pyrus</taxon>
    </lineage>
</organism>
<protein>
    <submittedName>
        <fullName evidence="1">Uncharacterized protein</fullName>
    </submittedName>
</protein>